<dbReference type="Proteomes" id="UP000078512">
    <property type="component" value="Unassembled WGS sequence"/>
</dbReference>
<evidence type="ECO:0000313" key="2">
    <source>
        <dbReference type="EMBL" id="OAQ23709.1"/>
    </source>
</evidence>
<sequence length="103" mass="10978">MLYPHPFHPFFSAACSLSPFCDSDPPTATTTIPTTPTPATATTPAAAGGGITNITLLSEPYALASTDIRRSLDLNALVLQYLLISQSHPLTSFLLFNLILDDN</sequence>
<name>A0A197JH45_9FUNG</name>
<proteinExistence type="predicted"/>
<protein>
    <submittedName>
        <fullName evidence="2">Uncharacterized protein</fullName>
    </submittedName>
</protein>
<evidence type="ECO:0000313" key="3">
    <source>
        <dbReference type="Proteomes" id="UP000078512"/>
    </source>
</evidence>
<reference evidence="2 3" key="1">
    <citation type="submission" date="2016-05" db="EMBL/GenBank/DDBJ databases">
        <title>Genome sequencing reveals origins of a unique bacterial endosymbiosis in the earliest lineages of terrestrial Fungi.</title>
        <authorList>
            <consortium name="DOE Joint Genome Institute"/>
            <person name="Uehling J."/>
            <person name="Gryganskyi A."/>
            <person name="Hameed K."/>
            <person name="Tschaplinski T."/>
            <person name="Misztal P."/>
            <person name="Wu S."/>
            <person name="Desiro A."/>
            <person name="Vande Pol N."/>
            <person name="Du Z.-Y."/>
            <person name="Zienkiewicz A."/>
            <person name="Zienkiewicz K."/>
            <person name="Morin E."/>
            <person name="Tisserant E."/>
            <person name="Splivallo R."/>
            <person name="Hainaut M."/>
            <person name="Henrissat B."/>
            <person name="Ohm R."/>
            <person name="Kuo A."/>
            <person name="Yan J."/>
            <person name="Lipzen A."/>
            <person name="Nolan M."/>
            <person name="Labutti K."/>
            <person name="Barry K."/>
            <person name="Goldstein A."/>
            <person name="Labbe J."/>
            <person name="Schadt C."/>
            <person name="Tuskan G."/>
            <person name="Grigoriev I."/>
            <person name="Martin F."/>
            <person name="Vilgalys R."/>
            <person name="Bonito G."/>
        </authorList>
    </citation>
    <scope>NUCLEOTIDE SEQUENCE [LARGE SCALE GENOMIC DNA]</scope>
    <source>
        <strain evidence="2 3">AG-77</strain>
    </source>
</reference>
<keyword evidence="3" id="KW-1185">Reference proteome</keyword>
<evidence type="ECO:0000256" key="1">
    <source>
        <dbReference type="SAM" id="MobiDB-lite"/>
    </source>
</evidence>
<organism evidence="2 3">
    <name type="scientific">Linnemannia elongata AG-77</name>
    <dbReference type="NCBI Taxonomy" id="1314771"/>
    <lineage>
        <taxon>Eukaryota</taxon>
        <taxon>Fungi</taxon>
        <taxon>Fungi incertae sedis</taxon>
        <taxon>Mucoromycota</taxon>
        <taxon>Mortierellomycotina</taxon>
        <taxon>Mortierellomycetes</taxon>
        <taxon>Mortierellales</taxon>
        <taxon>Mortierellaceae</taxon>
        <taxon>Linnemannia</taxon>
    </lineage>
</organism>
<gene>
    <name evidence="2" type="ORF">K457DRAFT_159199</name>
</gene>
<dbReference type="AlphaFoldDB" id="A0A197JH45"/>
<accession>A0A197JH45</accession>
<feature type="region of interest" description="Disordered" evidence="1">
    <location>
        <begin position="26"/>
        <end position="46"/>
    </location>
</feature>
<dbReference type="EMBL" id="KV442111">
    <property type="protein sequence ID" value="OAQ23709.1"/>
    <property type="molecule type" value="Genomic_DNA"/>
</dbReference>